<name>A0A9P5HFP8_9HYPO</name>
<proteinExistence type="predicted"/>
<feature type="binding site" evidence="7">
    <location>
        <position position="211"/>
    </location>
    <ligand>
        <name>Ca(2+)</name>
        <dbReference type="ChEBI" id="CHEBI:29108"/>
        <label>1</label>
    </ligand>
</feature>
<dbReference type="GO" id="GO:0004222">
    <property type="term" value="F:metalloendopeptidase activity"/>
    <property type="evidence" value="ECO:0007669"/>
    <property type="project" value="InterPro"/>
</dbReference>
<feature type="active site" evidence="6">
    <location>
        <position position="234"/>
    </location>
</feature>
<evidence type="ECO:0000256" key="2">
    <source>
        <dbReference type="ARBA" id="ARBA00022723"/>
    </source>
</evidence>
<feature type="binding site" evidence="7">
    <location>
        <position position="237"/>
    </location>
    <ligand>
        <name>Zn(2+)</name>
        <dbReference type="ChEBI" id="CHEBI:29105"/>
        <label>2</label>
        <note>catalytic</note>
    </ligand>
</feature>
<dbReference type="PANTHER" id="PTHR10201">
    <property type="entry name" value="MATRIX METALLOPROTEINASE"/>
    <property type="match status" value="1"/>
</dbReference>
<comment type="cofactor">
    <cofactor evidence="7">
        <name>Ca(2+)</name>
        <dbReference type="ChEBI" id="CHEBI:29108"/>
    </cofactor>
    <text evidence="7">Can bind about 5 Ca(2+) ions per subunit.</text>
</comment>
<dbReference type="SMART" id="SM00235">
    <property type="entry name" value="ZnMc"/>
    <property type="match status" value="1"/>
</dbReference>
<dbReference type="InterPro" id="IPR036365">
    <property type="entry name" value="PGBD-like_sf"/>
</dbReference>
<feature type="binding site" evidence="7">
    <location>
        <position position="213"/>
    </location>
    <ligand>
        <name>Ca(2+)</name>
        <dbReference type="ChEBI" id="CHEBI:29108"/>
        <label>3</label>
    </ligand>
</feature>
<feature type="binding site" evidence="7">
    <location>
        <position position="251"/>
    </location>
    <ligand>
        <name>Zn(2+)</name>
        <dbReference type="ChEBI" id="CHEBI:29105"/>
        <label>2</label>
        <note>catalytic</note>
    </ligand>
</feature>
<feature type="binding site" evidence="7">
    <location>
        <position position="243"/>
    </location>
    <ligand>
        <name>Zn(2+)</name>
        <dbReference type="ChEBI" id="CHEBI:29105"/>
        <label>2</label>
        <note>catalytic</note>
    </ligand>
</feature>
<dbReference type="InterPro" id="IPR006026">
    <property type="entry name" value="Peptidase_Metallo"/>
</dbReference>
<evidence type="ECO:0000256" key="5">
    <source>
        <dbReference type="ARBA" id="ARBA00023049"/>
    </source>
</evidence>
<keyword evidence="1" id="KW-0645">Protease</keyword>
<dbReference type="InterPro" id="IPR002477">
    <property type="entry name" value="Peptidoglycan-bd-like"/>
</dbReference>
<dbReference type="Pfam" id="PF01471">
    <property type="entry name" value="PG_binding_1"/>
    <property type="match status" value="1"/>
</dbReference>
<feature type="domain" description="Peptidase metallopeptidase" evidence="8">
    <location>
        <begin position="112"/>
        <end position="278"/>
    </location>
</feature>
<feature type="binding site" evidence="7">
    <location>
        <position position="210"/>
    </location>
    <ligand>
        <name>Ca(2+)</name>
        <dbReference type="ChEBI" id="CHEBI:29108"/>
        <label>3</label>
    </ligand>
</feature>
<evidence type="ECO:0000259" key="8">
    <source>
        <dbReference type="SMART" id="SM00235"/>
    </source>
</evidence>
<keyword evidence="5" id="KW-0482">Metalloprotease</keyword>
<feature type="binding site" evidence="7">
    <location>
        <position position="233"/>
    </location>
    <ligand>
        <name>Zn(2+)</name>
        <dbReference type="ChEBI" id="CHEBI:29105"/>
        <label>2</label>
        <note>catalytic</note>
    </ligand>
</feature>
<gene>
    <name evidence="9" type="ORF">G7Z17_g3477</name>
</gene>
<feature type="binding site" evidence="7">
    <location>
        <position position="179"/>
    </location>
    <ligand>
        <name>Zn(2+)</name>
        <dbReference type="ChEBI" id="CHEBI:29105"/>
        <label>1</label>
    </ligand>
</feature>
<reference evidence="9" key="1">
    <citation type="submission" date="2020-03" db="EMBL/GenBank/DDBJ databases">
        <title>Draft Genome Sequence of Cylindrodendrum hubeiense.</title>
        <authorList>
            <person name="Buettner E."/>
            <person name="Kellner H."/>
        </authorList>
    </citation>
    <scope>NUCLEOTIDE SEQUENCE</scope>
    <source>
        <strain evidence="9">IHI 201604</strain>
    </source>
</reference>
<evidence type="ECO:0000256" key="7">
    <source>
        <dbReference type="PIRSR" id="PIRSR621190-2"/>
    </source>
</evidence>
<feature type="binding site" evidence="7">
    <location>
        <position position="213"/>
    </location>
    <ligand>
        <name>Ca(2+)</name>
        <dbReference type="ChEBI" id="CHEBI:29108"/>
        <label>1</label>
    </ligand>
</feature>
<dbReference type="GO" id="GO:0006508">
    <property type="term" value="P:proteolysis"/>
    <property type="evidence" value="ECO:0007669"/>
    <property type="project" value="UniProtKB-KW"/>
</dbReference>
<dbReference type="Pfam" id="PF26607">
    <property type="entry name" value="DUF8189"/>
    <property type="match status" value="1"/>
</dbReference>
<dbReference type="EMBL" id="JAANBB010000043">
    <property type="protein sequence ID" value="KAF7553591.1"/>
    <property type="molecule type" value="Genomic_DNA"/>
</dbReference>
<keyword evidence="2 7" id="KW-0479">Metal-binding</keyword>
<evidence type="ECO:0000313" key="10">
    <source>
        <dbReference type="Proteomes" id="UP000722485"/>
    </source>
</evidence>
<dbReference type="InterPro" id="IPR058502">
    <property type="entry name" value="PLL-like_beta-prop"/>
</dbReference>
<evidence type="ECO:0000313" key="9">
    <source>
        <dbReference type="EMBL" id="KAF7553591.1"/>
    </source>
</evidence>
<feature type="binding site" description="in inhibited form" evidence="7">
    <location>
        <position position="99"/>
    </location>
    <ligand>
        <name>Zn(2+)</name>
        <dbReference type="ChEBI" id="CHEBI:29105"/>
        <label>2</label>
        <note>catalytic</note>
    </ligand>
</feature>
<dbReference type="SUPFAM" id="SSF47090">
    <property type="entry name" value="PGBD-like"/>
    <property type="match status" value="1"/>
</dbReference>
<organism evidence="9 10">
    <name type="scientific">Cylindrodendrum hubeiense</name>
    <dbReference type="NCBI Taxonomy" id="595255"/>
    <lineage>
        <taxon>Eukaryota</taxon>
        <taxon>Fungi</taxon>
        <taxon>Dikarya</taxon>
        <taxon>Ascomycota</taxon>
        <taxon>Pezizomycotina</taxon>
        <taxon>Sordariomycetes</taxon>
        <taxon>Hypocreomycetidae</taxon>
        <taxon>Hypocreales</taxon>
        <taxon>Nectriaceae</taxon>
        <taxon>Cylindrodendrum</taxon>
    </lineage>
</organism>
<evidence type="ECO:0000256" key="4">
    <source>
        <dbReference type="ARBA" id="ARBA00022833"/>
    </source>
</evidence>
<dbReference type="CDD" id="cd22954">
    <property type="entry name" value="PLL_lectin"/>
    <property type="match status" value="1"/>
</dbReference>
<keyword evidence="10" id="KW-1185">Reference proteome</keyword>
<dbReference type="SUPFAM" id="SSF55486">
    <property type="entry name" value="Metalloproteases ('zincins'), catalytic domain"/>
    <property type="match status" value="1"/>
</dbReference>
<evidence type="ECO:0000256" key="1">
    <source>
        <dbReference type="ARBA" id="ARBA00022670"/>
    </source>
</evidence>
<sequence length="603" mass="65970">MPAENPKTYPSPGDAEKVPVDLAKIKSTPTFCCGDKQDVTHVHNYLKHYGYMPLSTTVSDAEVDEHTGTAIRAFQEFFSLEADGIFGPETRDAMTTSRCGFPDLLHSVGFSTLGPWKYRNLKYCFGTQSTQINADTCKAAIRRAMKTWQNAGVGLSFTEVASNQSPDIFIEFRRANDPDYSMVGGVLAHADFPPGYSVVVKELPLPTHFDDEEHKWSDGAVANSFDVETVGLHELGHILGLAHTSVLGAVMYPSVSPNFTNRALAADDLNGIRSLYPSWRNIGGTYYGIPAVVSWGVGRTDVFVRGTNNAVYHKWQNGEGTPWGPGETGFENLGGTIYGNITAVSWGPNRIDIFGLGTDNACWHKWWDGTTWSAWESLGGGIIGDICAVSWAANRLDLFVRGMDNSVYHKYWDGRAWGPSLTGWEYLGGKILGSPKAICWGPNRIDIFVRGTDNAVFQKTWNGSIWQPSVTDWKRLGGTIMDDITLASWGANRLDLFVRGTNNAVHQKTWNGSAWLPSETGWTNIGGVAMSRPSAVAWGGNKISIAVQGIDNAVWVKKWNGSAWVDWSSIGGVITDDPVVDPRGGDKLPIYVRGTNAALHVFS</sequence>
<dbReference type="GO" id="GO:0008270">
    <property type="term" value="F:zinc ion binding"/>
    <property type="evidence" value="ECO:0007669"/>
    <property type="project" value="InterPro"/>
</dbReference>
<dbReference type="InterPro" id="IPR024079">
    <property type="entry name" value="MetalloPept_cat_dom_sf"/>
</dbReference>
<keyword evidence="4 7" id="KW-0862">Zinc</keyword>
<accession>A0A9P5HFP8</accession>
<protein>
    <recommendedName>
        <fullName evidence="8">Peptidase metallopeptidase domain-containing protein</fullName>
    </recommendedName>
</protein>
<dbReference type="GO" id="GO:0031012">
    <property type="term" value="C:extracellular matrix"/>
    <property type="evidence" value="ECO:0007669"/>
    <property type="project" value="InterPro"/>
</dbReference>
<dbReference type="Gene3D" id="2.120.10.70">
    <property type="entry name" value="Fucose-specific lectin"/>
    <property type="match status" value="2"/>
</dbReference>
<dbReference type="Gene3D" id="3.40.390.10">
    <property type="entry name" value="Collagenase (Catalytic Domain)"/>
    <property type="match status" value="1"/>
</dbReference>
<dbReference type="PANTHER" id="PTHR10201:SF323">
    <property type="entry name" value="MATRIX METALLOPROTEINASE-21"/>
    <property type="match status" value="1"/>
</dbReference>
<comment type="caution">
    <text evidence="9">The sequence shown here is derived from an EMBL/GenBank/DDBJ whole genome shotgun (WGS) entry which is preliminary data.</text>
</comment>
<evidence type="ECO:0000256" key="6">
    <source>
        <dbReference type="PIRSR" id="PIRSR621190-1"/>
    </source>
</evidence>
<evidence type="ECO:0000256" key="3">
    <source>
        <dbReference type="ARBA" id="ARBA00022801"/>
    </source>
</evidence>
<dbReference type="AlphaFoldDB" id="A0A9P5HFP8"/>
<comment type="cofactor">
    <cofactor evidence="7">
        <name>Zn(2+)</name>
        <dbReference type="ChEBI" id="CHEBI:29105"/>
    </cofactor>
    <text evidence="7">Binds 2 Zn(2+) ions per subunit.</text>
</comment>
<dbReference type="InterPro" id="IPR021190">
    <property type="entry name" value="Pept_M10A"/>
</dbReference>
<dbReference type="OrthoDB" id="406838at2759"/>
<keyword evidence="7" id="KW-0106">Calcium</keyword>
<keyword evidence="3" id="KW-0378">Hydrolase</keyword>
<feature type="binding site" evidence="7">
    <location>
        <position position="167"/>
    </location>
    <ligand>
        <name>Ca(2+)</name>
        <dbReference type="ChEBI" id="CHEBI:29108"/>
        <label>2</label>
    </ligand>
</feature>
<dbReference type="PRINTS" id="PR00138">
    <property type="entry name" value="MATRIXIN"/>
</dbReference>
<feature type="binding site" evidence="7">
    <location>
        <position position="189"/>
    </location>
    <ligand>
        <name>Zn(2+)</name>
        <dbReference type="ChEBI" id="CHEBI:29105"/>
        <label>1</label>
    </ligand>
</feature>
<feature type="binding site" evidence="7">
    <location>
        <position position="208"/>
    </location>
    <ligand>
        <name>Zn(2+)</name>
        <dbReference type="ChEBI" id="CHEBI:29105"/>
        <label>1</label>
    </ligand>
</feature>
<dbReference type="Proteomes" id="UP000722485">
    <property type="component" value="Unassembled WGS sequence"/>
</dbReference>
<dbReference type="SUPFAM" id="SSF89372">
    <property type="entry name" value="Fucose-specific lectin"/>
    <property type="match status" value="2"/>
</dbReference>